<keyword evidence="1" id="KW-0472">Membrane</keyword>
<proteinExistence type="predicted"/>
<dbReference type="EMBL" id="HBFR01035215">
    <property type="protein sequence ID" value="CAD8898419.1"/>
    <property type="molecule type" value="Transcribed_RNA"/>
</dbReference>
<keyword evidence="1" id="KW-0812">Transmembrane</keyword>
<evidence type="ECO:0000313" key="3">
    <source>
        <dbReference type="EMBL" id="CAD8898420.1"/>
    </source>
</evidence>
<evidence type="ECO:0000256" key="1">
    <source>
        <dbReference type="SAM" id="Phobius"/>
    </source>
</evidence>
<dbReference type="AlphaFoldDB" id="A0A6U5KTY9"/>
<feature type="transmembrane region" description="Helical" evidence="1">
    <location>
        <begin position="93"/>
        <end position="110"/>
    </location>
</feature>
<evidence type="ECO:0000313" key="2">
    <source>
        <dbReference type="EMBL" id="CAD8898419.1"/>
    </source>
</evidence>
<dbReference type="EMBL" id="HBFR01035216">
    <property type="protein sequence ID" value="CAD8898420.1"/>
    <property type="molecule type" value="Transcribed_RNA"/>
</dbReference>
<gene>
    <name evidence="2" type="ORF">CHYS00102_LOCUS25633</name>
    <name evidence="3" type="ORF">CHYS00102_LOCUS25634</name>
</gene>
<keyword evidence="1" id="KW-1133">Transmembrane helix</keyword>
<name>A0A6U5KTY9_9STRA</name>
<sequence length="111" mass="11972">MSFFSFCSPGSQESVKTRGIEILASEDSTPSAAASQTSESCSIDDHFELTQEETPELVATVSIDNQLEVTKEEKNKDVPPTELIPFSLQEKDIFTAVVGLAASAAVLISFR</sequence>
<organism evidence="3">
    <name type="scientific">Corethron hystrix</name>
    <dbReference type="NCBI Taxonomy" id="216773"/>
    <lineage>
        <taxon>Eukaryota</taxon>
        <taxon>Sar</taxon>
        <taxon>Stramenopiles</taxon>
        <taxon>Ochrophyta</taxon>
        <taxon>Bacillariophyta</taxon>
        <taxon>Coscinodiscophyceae</taxon>
        <taxon>Corethrophycidae</taxon>
        <taxon>Corethrales</taxon>
        <taxon>Corethraceae</taxon>
        <taxon>Corethron</taxon>
    </lineage>
</organism>
<protein>
    <submittedName>
        <fullName evidence="3">Uncharacterized protein</fullName>
    </submittedName>
</protein>
<accession>A0A6U5KTY9</accession>
<reference evidence="3" key="1">
    <citation type="submission" date="2021-01" db="EMBL/GenBank/DDBJ databases">
        <authorList>
            <person name="Corre E."/>
            <person name="Pelletier E."/>
            <person name="Niang G."/>
            <person name="Scheremetjew M."/>
            <person name="Finn R."/>
            <person name="Kale V."/>
            <person name="Holt S."/>
            <person name="Cochrane G."/>
            <person name="Meng A."/>
            <person name="Brown T."/>
            <person name="Cohen L."/>
        </authorList>
    </citation>
    <scope>NUCLEOTIDE SEQUENCE</scope>
    <source>
        <strain evidence="3">308</strain>
    </source>
</reference>